<accession>A0ABW8RFZ9</accession>
<feature type="transmembrane region" description="Helical" evidence="1">
    <location>
        <begin position="6"/>
        <end position="24"/>
    </location>
</feature>
<protein>
    <submittedName>
        <fullName evidence="4">VWA domain-containing protein</fullName>
    </submittedName>
</protein>
<dbReference type="InterPro" id="IPR002035">
    <property type="entry name" value="VWF_A"/>
</dbReference>
<feature type="transmembrane region" description="Helical" evidence="1">
    <location>
        <begin position="568"/>
        <end position="587"/>
    </location>
</feature>
<feature type="transmembrane region" description="Helical" evidence="1">
    <location>
        <begin position="59"/>
        <end position="81"/>
    </location>
</feature>
<sequence length="593" mass="67396">MYFANPIFFILVILITFVVLLYFFRKQYEAVINPSNLLWHQAMNEWKVSPWIQKLQQNLLFWLQIAALTLLMFALTKPIWFSEGVRGEQLIWIIDTSATMSALMADKPLIEQSKQQMKQMADRLNGQEVTVIVAGTKPKILLNRESNISVIQRTIEGIDVTYEHENIEKSVKLAESLVSKRETNIHIFSDSVKKDDLKDVHGNVTYEIHNAHGIQDNIALLSFGVAGKENRISGLAVIENQGGKAKTVPFEVSNENQTIFQQQVTIPAGKQVVVNVPDLPQRRSYQAFIKTRDQYVADNELTAVYSVLNPTVYALGEINPFFIKGLETLGIKTVQLDQNTPLGLKESGIILAEGLPVNDLPKMPAIYINKKQNSADLIELKEPIKGTETGLTEYVDIDKTYIKYASNPIPGNWENIVKSGKHPLIQSGTMNGQPAIIMNFSLENTDWPLHPGFPIFLYNSYQWLANQTGFLGYFQPGEKKWLQFEDDNTRLEIFNASGKSVSTLKLNKENFKAPYMPGVYQAVSEGQVYYFSVLLDDREKRPRSEASFILNGSVENEKELTLKPNESIWFWMTCVVLLLLLTEWEVYRRGSRA</sequence>
<dbReference type="RefSeq" id="WP_406580991.1">
    <property type="nucleotide sequence ID" value="NZ_JBJHQH010000008.1"/>
</dbReference>
<keyword evidence="5" id="KW-1185">Reference proteome</keyword>
<gene>
    <name evidence="4" type="ORF">ACJEBI_13000</name>
</gene>
<keyword evidence="1" id="KW-0472">Membrane</keyword>
<dbReference type="Gene3D" id="3.40.50.410">
    <property type="entry name" value="von Willebrand factor, type A domain"/>
    <property type="match status" value="1"/>
</dbReference>
<evidence type="ECO:0000259" key="3">
    <source>
        <dbReference type="Pfam" id="PF13519"/>
    </source>
</evidence>
<name>A0ABW8RFZ9_9BACI</name>
<dbReference type="InterPro" id="IPR036465">
    <property type="entry name" value="vWFA_dom_sf"/>
</dbReference>
<dbReference type="Pfam" id="PF07584">
    <property type="entry name" value="BatA"/>
    <property type="match status" value="1"/>
</dbReference>
<evidence type="ECO:0000313" key="4">
    <source>
        <dbReference type="EMBL" id="MFK9092401.1"/>
    </source>
</evidence>
<dbReference type="InterPro" id="IPR024163">
    <property type="entry name" value="Aerotolerance_reg_N"/>
</dbReference>
<dbReference type="EMBL" id="JBJHQH010000008">
    <property type="protein sequence ID" value="MFK9092401.1"/>
    <property type="molecule type" value="Genomic_DNA"/>
</dbReference>
<keyword evidence="1" id="KW-0812">Transmembrane</keyword>
<dbReference type="Proteomes" id="UP001623041">
    <property type="component" value="Unassembled WGS sequence"/>
</dbReference>
<feature type="domain" description="Aerotolerance regulator N-terminal" evidence="2">
    <location>
        <begin position="1"/>
        <end position="78"/>
    </location>
</feature>
<organism evidence="4 5">
    <name type="scientific">Bacillus salipaludis</name>
    <dbReference type="NCBI Taxonomy" id="2547811"/>
    <lineage>
        <taxon>Bacteria</taxon>
        <taxon>Bacillati</taxon>
        <taxon>Bacillota</taxon>
        <taxon>Bacilli</taxon>
        <taxon>Bacillales</taxon>
        <taxon>Bacillaceae</taxon>
        <taxon>Bacillus</taxon>
    </lineage>
</organism>
<reference evidence="4 5" key="1">
    <citation type="submission" date="2024-11" db="EMBL/GenBank/DDBJ databases">
        <authorList>
            <person name="Lucas J.A."/>
        </authorList>
    </citation>
    <scope>NUCLEOTIDE SEQUENCE [LARGE SCALE GENOMIC DNA]</scope>
    <source>
        <strain evidence="4 5">Z 5.4</strain>
    </source>
</reference>
<dbReference type="SUPFAM" id="SSF53300">
    <property type="entry name" value="vWA-like"/>
    <property type="match status" value="1"/>
</dbReference>
<evidence type="ECO:0000259" key="2">
    <source>
        <dbReference type="Pfam" id="PF07584"/>
    </source>
</evidence>
<feature type="domain" description="VWFA" evidence="3">
    <location>
        <begin position="91"/>
        <end position="191"/>
    </location>
</feature>
<dbReference type="Pfam" id="PF13519">
    <property type="entry name" value="VWA_2"/>
    <property type="match status" value="1"/>
</dbReference>
<evidence type="ECO:0000256" key="1">
    <source>
        <dbReference type="SAM" id="Phobius"/>
    </source>
</evidence>
<dbReference type="PANTHER" id="PTHR37464:SF1">
    <property type="entry name" value="BLL2463 PROTEIN"/>
    <property type="match status" value="1"/>
</dbReference>
<dbReference type="PANTHER" id="PTHR37464">
    <property type="entry name" value="BLL2463 PROTEIN"/>
    <property type="match status" value="1"/>
</dbReference>
<proteinExistence type="predicted"/>
<evidence type="ECO:0000313" key="5">
    <source>
        <dbReference type="Proteomes" id="UP001623041"/>
    </source>
</evidence>
<comment type="caution">
    <text evidence="4">The sequence shown here is derived from an EMBL/GenBank/DDBJ whole genome shotgun (WGS) entry which is preliminary data.</text>
</comment>
<keyword evidence="1" id="KW-1133">Transmembrane helix</keyword>